<feature type="transmembrane region" description="Helical" evidence="1">
    <location>
        <begin position="40"/>
        <end position="60"/>
    </location>
</feature>
<evidence type="ECO:0000313" key="3">
    <source>
        <dbReference type="EMBL" id="KKK75423.1"/>
    </source>
</evidence>
<organism evidence="3">
    <name type="scientific">marine sediment metagenome</name>
    <dbReference type="NCBI Taxonomy" id="412755"/>
    <lineage>
        <taxon>unclassified sequences</taxon>
        <taxon>metagenomes</taxon>
        <taxon>ecological metagenomes</taxon>
    </lineage>
</organism>
<dbReference type="Pfam" id="PF13248">
    <property type="entry name" value="Zn_ribbon_3"/>
    <property type="match status" value="1"/>
</dbReference>
<dbReference type="AlphaFoldDB" id="A0A0F8Y2B7"/>
<feature type="domain" description="Putative zinc-ribbon" evidence="2">
    <location>
        <begin position="93"/>
        <end position="115"/>
    </location>
</feature>
<keyword evidence="1" id="KW-1133">Transmembrane helix</keyword>
<gene>
    <name evidence="3" type="ORF">LCGC14_2873860</name>
</gene>
<keyword evidence="1" id="KW-0812">Transmembrane</keyword>
<name>A0A0F8Y2B7_9ZZZZ</name>
<comment type="caution">
    <text evidence="3">The sequence shown here is derived from an EMBL/GenBank/DDBJ whole genome shotgun (WGS) entry which is preliminary data.</text>
</comment>
<sequence length="120" mass="13479">METPIPEEAHDEWVVIKEEVQEWIQKISHMLSEKDIPSRIALAPGCSAGMCGCTFLLLVAKKNVQAAHVNIDEYYMELHPEIRESQELVDQGRCPACGHHVGKDARECPDCGLRLIIEEA</sequence>
<evidence type="ECO:0000259" key="2">
    <source>
        <dbReference type="Pfam" id="PF13248"/>
    </source>
</evidence>
<keyword evidence="1" id="KW-0472">Membrane</keyword>
<dbReference type="EMBL" id="LAZR01055873">
    <property type="protein sequence ID" value="KKK75423.1"/>
    <property type="molecule type" value="Genomic_DNA"/>
</dbReference>
<proteinExistence type="predicted"/>
<evidence type="ECO:0000256" key="1">
    <source>
        <dbReference type="SAM" id="Phobius"/>
    </source>
</evidence>
<reference evidence="3" key="1">
    <citation type="journal article" date="2015" name="Nature">
        <title>Complex archaea that bridge the gap between prokaryotes and eukaryotes.</title>
        <authorList>
            <person name="Spang A."/>
            <person name="Saw J.H."/>
            <person name="Jorgensen S.L."/>
            <person name="Zaremba-Niedzwiedzka K."/>
            <person name="Martijn J."/>
            <person name="Lind A.E."/>
            <person name="van Eijk R."/>
            <person name="Schleper C."/>
            <person name="Guy L."/>
            <person name="Ettema T.J."/>
        </authorList>
    </citation>
    <scope>NUCLEOTIDE SEQUENCE</scope>
</reference>
<dbReference type="InterPro" id="IPR059113">
    <property type="entry name" value="Znf_ribbon"/>
</dbReference>
<accession>A0A0F8Y2B7</accession>
<protein>
    <recommendedName>
        <fullName evidence="2">Putative zinc-ribbon domain-containing protein</fullName>
    </recommendedName>
</protein>